<protein>
    <submittedName>
        <fullName evidence="1">Uncharacterized protein</fullName>
    </submittedName>
</protein>
<organism evidence="1 2">
    <name type="scientific">Araneus ventricosus</name>
    <name type="common">Orbweaver spider</name>
    <name type="synonym">Epeira ventricosa</name>
    <dbReference type="NCBI Taxonomy" id="182803"/>
    <lineage>
        <taxon>Eukaryota</taxon>
        <taxon>Metazoa</taxon>
        <taxon>Ecdysozoa</taxon>
        <taxon>Arthropoda</taxon>
        <taxon>Chelicerata</taxon>
        <taxon>Arachnida</taxon>
        <taxon>Araneae</taxon>
        <taxon>Araneomorphae</taxon>
        <taxon>Entelegynae</taxon>
        <taxon>Araneoidea</taxon>
        <taxon>Araneidae</taxon>
        <taxon>Araneus</taxon>
    </lineage>
</organism>
<sequence>MALVPGKQNKLKLKLHPGSSGFLPPILQFILLSSVFQSEKIPILFEFLGFRPLKLLCLLVLSGFLTPKLKCLLGTSCPLLQEHPFLILFSTLLRNKLLFFFGPSVQHPNKLPFVIRTYAMIPYKLAYLHLPSMFLPQTNSFRLGPSWFNSLKLPSLPELLGFLRIQLLCLFGLSGFLRRKLPFNSGYPAPFSKNFYSSF</sequence>
<comment type="caution">
    <text evidence="1">The sequence shown here is derived from an EMBL/GenBank/DDBJ whole genome shotgun (WGS) entry which is preliminary data.</text>
</comment>
<evidence type="ECO:0000313" key="2">
    <source>
        <dbReference type="Proteomes" id="UP000499080"/>
    </source>
</evidence>
<dbReference type="AlphaFoldDB" id="A0A4Y2KMQ9"/>
<gene>
    <name evidence="1" type="ORF">AVEN_268060_1</name>
</gene>
<reference evidence="1 2" key="1">
    <citation type="journal article" date="2019" name="Sci. Rep.">
        <title>Orb-weaving spider Araneus ventricosus genome elucidates the spidroin gene catalogue.</title>
        <authorList>
            <person name="Kono N."/>
            <person name="Nakamura H."/>
            <person name="Ohtoshi R."/>
            <person name="Moran D.A.P."/>
            <person name="Shinohara A."/>
            <person name="Yoshida Y."/>
            <person name="Fujiwara M."/>
            <person name="Mori M."/>
            <person name="Tomita M."/>
            <person name="Arakawa K."/>
        </authorList>
    </citation>
    <scope>NUCLEOTIDE SEQUENCE [LARGE SCALE GENOMIC DNA]</scope>
</reference>
<name>A0A4Y2KMQ9_ARAVE</name>
<keyword evidence="2" id="KW-1185">Reference proteome</keyword>
<dbReference type="Proteomes" id="UP000499080">
    <property type="component" value="Unassembled WGS sequence"/>
</dbReference>
<evidence type="ECO:0000313" key="1">
    <source>
        <dbReference type="EMBL" id="GBN03349.1"/>
    </source>
</evidence>
<dbReference type="EMBL" id="BGPR01004788">
    <property type="protein sequence ID" value="GBN03349.1"/>
    <property type="molecule type" value="Genomic_DNA"/>
</dbReference>
<accession>A0A4Y2KMQ9</accession>
<proteinExistence type="predicted"/>